<keyword evidence="7" id="KW-0175">Coiled coil</keyword>
<dbReference type="FunFam" id="3.80.10.10:FF:001428">
    <property type="entry name" value="Probable disease resistance protein At5g04720"/>
    <property type="match status" value="1"/>
</dbReference>
<evidence type="ECO:0000256" key="7">
    <source>
        <dbReference type="SAM" id="Coils"/>
    </source>
</evidence>
<proteinExistence type="inferred from homology"/>
<feature type="domain" description="RPW8" evidence="8">
    <location>
        <begin position="1"/>
        <end position="149"/>
    </location>
</feature>
<dbReference type="PROSITE" id="PS51153">
    <property type="entry name" value="RPW8"/>
    <property type="match status" value="1"/>
</dbReference>
<dbReference type="InterPro" id="IPR036388">
    <property type="entry name" value="WH-like_DNA-bd_sf"/>
</dbReference>
<dbReference type="PANTHER" id="PTHR36766">
    <property type="entry name" value="PLANT BROAD-SPECTRUM MILDEW RESISTANCE PROTEIN RPW8"/>
    <property type="match status" value="1"/>
</dbReference>
<organism evidence="9 10">
    <name type="scientific">Rhamnella rubrinervis</name>
    <dbReference type="NCBI Taxonomy" id="2594499"/>
    <lineage>
        <taxon>Eukaryota</taxon>
        <taxon>Viridiplantae</taxon>
        <taxon>Streptophyta</taxon>
        <taxon>Embryophyta</taxon>
        <taxon>Tracheophyta</taxon>
        <taxon>Spermatophyta</taxon>
        <taxon>Magnoliopsida</taxon>
        <taxon>eudicotyledons</taxon>
        <taxon>Gunneridae</taxon>
        <taxon>Pentapetalae</taxon>
        <taxon>rosids</taxon>
        <taxon>fabids</taxon>
        <taxon>Rosales</taxon>
        <taxon>Rhamnaceae</taxon>
        <taxon>rhamnoid group</taxon>
        <taxon>Rhamneae</taxon>
        <taxon>Rhamnella</taxon>
    </lineage>
</organism>
<evidence type="ECO:0000256" key="3">
    <source>
        <dbReference type="ARBA" id="ARBA00022737"/>
    </source>
</evidence>
<evidence type="ECO:0000313" key="9">
    <source>
        <dbReference type="EMBL" id="KAF3446229.1"/>
    </source>
</evidence>
<dbReference type="InterPro" id="IPR008808">
    <property type="entry name" value="Powdery_mildew-R_dom"/>
</dbReference>
<dbReference type="Gene3D" id="3.80.10.10">
    <property type="entry name" value="Ribonuclease Inhibitor"/>
    <property type="match status" value="1"/>
</dbReference>
<keyword evidence="6" id="KW-0067">ATP-binding</keyword>
<sequence length="827" mass="94331">MAVTDFFAGEIATELLKTLINISRKSCLCKSSAEQLIAYIEEFLPIIQEIKYSGVELSAGRQFQLDRFSETLRQGLELCNKVLASTRWNVYRNLQLARKMEKLEKNVSRFVQGPLQGHLLADVHHLRFESTERFDRLEKSNQRLEQRLGALKIGVGSGGGGWVEEALKRAEEQDLMKWEGSLVNRVLDLAKKKVKEMVIEREDWGVVGICGIGGSGKTTLARDFCRDEQVRSYFSDRILFLTVSQSPDLQQLKAKIWGFIMGNQNFSPTSVIPQWNLQFEWSVRTRSLVVLDDVWSLPVLEGLISKIPGCKTLVVSRFKFPTIFNSTFDVELLRDDEALSLFCHSAFGQKSMPPTANENLVKQIVNECKGLPLALKVIGASLRGQSEMFWASAKNRLSRGEPICESHENNLLERMAMSINCLPNKVRECFLDLGAFPEDKKIPLDVLINMWVEIHDIDEEEAFAILVELSNKNLVTLVKDARDGDIYTSSYDISVTQHDVLRDLALHLSNRGNINERRRLLMPRREQCLPKEWDRNSDEPFNAQIVSIHTGEMNEMEWVDMKFPKAEVLILNFSSMEYFLPPFMNNMPKLRALIVINYSSDNATLENSSVFSNLVNLRSLWLEKVSVPQLSSATVPLKHLRKLSIILCRINKSLDQSVVDLPHTFPRLSELTIDHCVDLFELPSSICGMHFLKTLSITNCHNLCQLPAELGKLKCLQILRLYACPALKTLPPGICELLWLKYLDISQCVNLSCLPMGVDKMVSLEKINMRECSQIRNLPKTVVSLRSLRQVICDEELSWLWKDVEAALPHLHVQVAENYFTLDWLDE</sequence>
<comment type="caution">
    <text evidence="9">The sequence shown here is derived from an EMBL/GenBank/DDBJ whole genome shotgun (WGS) entry which is preliminary data.</text>
</comment>
<keyword evidence="10" id="KW-1185">Reference proteome</keyword>
<dbReference type="InterPro" id="IPR002182">
    <property type="entry name" value="NB-ARC"/>
</dbReference>
<gene>
    <name evidence="9" type="ORF">FNV43_RR11408</name>
</gene>
<dbReference type="Pfam" id="PF00931">
    <property type="entry name" value="NB-ARC"/>
    <property type="match status" value="1"/>
</dbReference>
<name>A0A8K0H5X8_9ROSA</name>
<dbReference type="PRINTS" id="PR00364">
    <property type="entry name" value="DISEASERSIST"/>
</dbReference>
<evidence type="ECO:0000256" key="1">
    <source>
        <dbReference type="ARBA" id="ARBA00008894"/>
    </source>
</evidence>
<dbReference type="SUPFAM" id="SSF52540">
    <property type="entry name" value="P-loop containing nucleoside triphosphate hydrolases"/>
    <property type="match status" value="1"/>
</dbReference>
<evidence type="ECO:0000256" key="2">
    <source>
        <dbReference type="ARBA" id="ARBA00022614"/>
    </source>
</evidence>
<evidence type="ECO:0000256" key="6">
    <source>
        <dbReference type="ARBA" id="ARBA00022840"/>
    </source>
</evidence>
<protein>
    <recommendedName>
        <fullName evidence="8">RPW8 domain-containing protein</fullName>
    </recommendedName>
</protein>
<reference evidence="9" key="1">
    <citation type="submission" date="2020-03" db="EMBL/GenBank/DDBJ databases">
        <title>A high-quality chromosome-level genome assembly of a woody plant with both climbing and erect habits, Rhamnella rubrinervis.</title>
        <authorList>
            <person name="Lu Z."/>
            <person name="Yang Y."/>
            <person name="Zhu X."/>
            <person name="Sun Y."/>
        </authorList>
    </citation>
    <scope>NUCLEOTIDE SEQUENCE</scope>
    <source>
        <strain evidence="9">BYM</strain>
        <tissue evidence="9">Leaf</tissue>
    </source>
</reference>
<dbReference type="OrthoDB" id="1357022at2759"/>
<evidence type="ECO:0000256" key="4">
    <source>
        <dbReference type="ARBA" id="ARBA00022741"/>
    </source>
</evidence>
<dbReference type="InterPro" id="IPR032675">
    <property type="entry name" value="LRR_dom_sf"/>
</dbReference>
<accession>A0A8K0H5X8</accession>
<dbReference type="FunFam" id="1.10.8.430:FF:000003">
    <property type="entry name" value="Probable disease resistance protein At5g66910"/>
    <property type="match status" value="1"/>
</dbReference>
<dbReference type="InterPro" id="IPR042197">
    <property type="entry name" value="Apaf_helical"/>
</dbReference>
<dbReference type="EMBL" id="VOIH02000005">
    <property type="protein sequence ID" value="KAF3446229.1"/>
    <property type="molecule type" value="Genomic_DNA"/>
</dbReference>
<evidence type="ECO:0000313" key="10">
    <source>
        <dbReference type="Proteomes" id="UP000796880"/>
    </source>
</evidence>
<dbReference type="InterPro" id="IPR027417">
    <property type="entry name" value="P-loop_NTPase"/>
</dbReference>
<keyword evidence="2" id="KW-0433">Leucine-rich repeat</keyword>
<dbReference type="Pfam" id="PF23598">
    <property type="entry name" value="LRR_14"/>
    <property type="match status" value="1"/>
</dbReference>
<keyword evidence="4" id="KW-0547">Nucleotide-binding</keyword>
<dbReference type="GO" id="GO:0006952">
    <property type="term" value="P:defense response"/>
    <property type="evidence" value="ECO:0007669"/>
    <property type="project" value="UniProtKB-KW"/>
</dbReference>
<dbReference type="GO" id="GO:0005524">
    <property type="term" value="F:ATP binding"/>
    <property type="evidence" value="ECO:0007669"/>
    <property type="project" value="UniProtKB-KW"/>
</dbReference>
<keyword evidence="5" id="KW-0611">Plant defense</keyword>
<dbReference type="InterPro" id="IPR055414">
    <property type="entry name" value="LRR_R13L4/SHOC2-like"/>
</dbReference>
<dbReference type="Proteomes" id="UP000796880">
    <property type="component" value="Unassembled WGS sequence"/>
</dbReference>
<keyword evidence="3" id="KW-0677">Repeat</keyword>
<dbReference type="PANTHER" id="PTHR36766:SF30">
    <property type="entry name" value="TIR-NBS TYPE DISEASE RESISTANCE PROTEIN-RELATED"/>
    <property type="match status" value="1"/>
</dbReference>
<dbReference type="Pfam" id="PF05659">
    <property type="entry name" value="RPW8"/>
    <property type="match status" value="1"/>
</dbReference>
<evidence type="ECO:0000259" key="8">
    <source>
        <dbReference type="PROSITE" id="PS51153"/>
    </source>
</evidence>
<dbReference type="GO" id="GO:0043531">
    <property type="term" value="F:ADP binding"/>
    <property type="evidence" value="ECO:0007669"/>
    <property type="project" value="InterPro"/>
</dbReference>
<dbReference type="Gene3D" id="3.40.50.300">
    <property type="entry name" value="P-loop containing nucleotide triphosphate hydrolases"/>
    <property type="match status" value="1"/>
</dbReference>
<dbReference type="Gene3D" id="1.10.8.430">
    <property type="entry name" value="Helical domain of apoptotic protease-activating factors"/>
    <property type="match status" value="1"/>
</dbReference>
<dbReference type="AlphaFoldDB" id="A0A8K0H5X8"/>
<evidence type="ECO:0000256" key="5">
    <source>
        <dbReference type="ARBA" id="ARBA00022821"/>
    </source>
</evidence>
<comment type="similarity">
    <text evidence="1">Belongs to the disease resistance NB-LRR family.</text>
</comment>
<dbReference type="Gene3D" id="1.10.10.10">
    <property type="entry name" value="Winged helix-like DNA-binding domain superfamily/Winged helix DNA-binding domain"/>
    <property type="match status" value="1"/>
</dbReference>
<feature type="coiled-coil region" evidence="7">
    <location>
        <begin position="127"/>
        <end position="154"/>
    </location>
</feature>
<dbReference type="SUPFAM" id="SSF52047">
    <property type="entry name" value="RNI-like"/>
    <property type="match status" value="1"/>
</dbReference>